<dbReference type="InterPro" id="IPR029058">
    <property type="entry name" value="AB_hydrolase_fold"/>
</dbReference>
<dbReference type="KEGG" id="asui:ASUIS_1684"/>
<name>A0AAD0WRA4_9BACT</name>
<dbReference type="Proteomes" id="UP000263040">
    <property type="component" value="Chromosome"/>
</dbReference>
<evidence type="ECO:0000313" key="2">
    <source>
        <dbReference type="EMBL" id="AXX90162.1"/>
    </source>
</evidence>
<dbReference type="AlphaFoldDB" id="A0AAD0WRA4"/>
<feature type="domain" description="Serine hydrolase" evidence="1">
    <location>
        <begin position="87"/>
        <end position="247"/>
    </location>
</feature>
<keyword evidence="3" id="KW-1185">Reference proteome</keyword>
<dbReference type="Pfam" id="PF03959">
    <property type="entry name" value="FSH1"/>
    <property type="match status" value="1"/>
</dbReference>
<evidence type="ECO:0000259" key="1">
    <source>
        <dbReference type="Pfam" id="PF03959"/>
    </source>
</evidence>
<accession>A0AAD0WRA4</accession>
<dbReference type="InterPro" id="IPR005645">
    <property type="entry name" value="FSH-like_dom"/>
</dbReference>
<sequence length="274" mass="31427">MNISFFSLFIIFIFTGCLSSIPTLEERKESLFSLANKDLKQINIQTSSFTLFSLQKTSNNCKNKDLKVYIEGDGLSWITRTTISANPTPITPTALELMNQDTNECKVYLARPCQYITSNECSKKYWTSNRFDSKVIKSFDEALSNLKDNYKNKSFTLIGYSGGGAIAALTAAQREDINLLVTVAGNLDILKWTTMHNISRLDESLNPADYTKELENIKQYHLIGKDDDVIPKDVFLSYFSKFEKKNNITYKYYNATHTCCWQEPYKTFLEELKQ</sequence>
<reference evidence="2 3" key="1">
    <citation type="submission" date="2018-08" db="EMBL/GenBank/DDBJ databases">
        <title>Complete genome of the Arcobacter suis type strain LMG 26152.</title>
        <authorList>
            <person name="Miller W.G."/>
            <person name="Yee E."/>
            <person name="Bono J.L."/>
        </authorList>
    </citation>
    <scope>NUCLEOTIDE SEQUENCE [LARGE SCALE GENOMIC DNA]</scope>
    <source>
        <strain evidence="2 3">CECT 7833</strain>
    </source>
</reference>
<evidence type="ECO:0000313" key="3">
    <source>
        <dbReference type="Proteomes" id="UP000263040"/>
    </source>
</evidence>
<dbReference type="EMBL" id="CP032100">
    <property type="protein sequence ID" value="AXX90162.1"/>
    <property type="molecule type" value="Genomic_DNA"/>
</dbReference>
<gene>
    <name evidence="2" type="ORF">ASUIS_1684</name>
</gene>
<dbReference type="SUPFAM" id="SSF53474">
    <property type="entry name" value="alpha/beta-Hydrolases"/>
    <property type="match status" value="1"/>
</dbReference>
<protein>
    <recommendedName>
        <fullName evidence="1">Serine hydrolase domain-containing protein</fullName>
    </recommendedName>
</protein>
<dbReference type="RefSeq" id="WP_118886678.1">
    <property type="nucleotide sequence ID" value="NZ_CP032100.1"/>
</dbReference>
<proteinExistence type="predicted"/>
<organism evidence="2 3">
    <name type="scientific">Arcobacter suis CECT 7833</name>
    <dbReference type="NCBI Taxonomy" id="663365"/>
    <lineage>
        <taxon>Bacteria</taxon>
        <taxon>Pseudomonadati</taxon>
        <taxon>Campylobacterota</taxon>
        <taxon>Epsilonproteobacteria</taxon>
        <taxon>Campylobacterales</taxon>
        <taxon>Arcobacteraceae</taxon>
        <taxon>Arcobacter</taxon>
    </lineage>
</organism>
<dbReference type="Gene3D" id="3.40.50.1820">
    <property type="entry name" value="alpha/beta hydrolase"/>
    <property type="match status" value="1"/>
</dbReference>